<dbReference type="OrthoDB" id="217847at2"/>
<keyword evidence="3" id="KW-0121">Carboxypeptidase</keyword>
<keyword evidence="2" id="KW-0732">Signal</keyword>
<evidence type="ECO:0000313" key="3">
    <source>
        <dbReference type="EMBL" id="RCS49371.1"/>
    </source>
</evidence>
<name>A0A368KRE1_9BACT</name>
<dbReference type="EMBL" id="QPEX01000024">
    <property type="protein sequence ID" value="RCS49371.1"/>
    <property type="molecule type" value="Genomic_DNA"/>
</dbReference>
<keyword evidence="3" id="KW-0645">Protease</keyword>
<dbReference type="AlphaFoldDB" id="A0A368KRE1"/>
<proteinExistence type="predicted"/>
<comment type="caution">
    <text evidence="3">The sequence shown here is derived from an EMBL/GenBank/DDBJ whole genome shotgun (WGS) entry which is preliminary data.</text>
</comment>
<feature type="chain" id="PRO_5016637845" evidence="2">
    <location>
        <begin position="23"/>
        <end position="150"/>
    </location>
</feature>
<reference evidence="3 4" key="1">
    <citation type="submission" date="2018-07" db="EMBL/GenBank/DDBJ databases">
        <title>Comparative genomes isolates from brazilian mangrove.</title>
        <authorList>
            <person name="De Araujo J.E."/>
            <person name="Taketani R.G."/>
            <person name="Silva M.C.P."/>
            <person name="Lourenco M.V."/>
            <person name="Oliveira V.M."/>
            <person name="Andreote F.D."/>
        </authorList>
    </citation>
    <scope>NUCLEOTIDE SEQUENCE [LARGE SCALE GENOMIC DNA]</scope>
    <source>
        <strain evidence="3 4">HEX PRIS-MGV</strain>
    </source>
</reference>
<dbReference type="SUPFAM" id="SSF49478">
    <property type="entry name" value="Cna protein B-type domain"/>
    <property type="match status" value="1"/>
</dbReference>
<keyword evidence="3" id="KW-0378">Hydrolase</keyword>
<sequence>MIRYFCLTLLAAALATTMGCFGPQLDKIPVTGVVKLEGQPLPNVEVTFVSDSNPLAFGITDENGAYTMATRRYGEGVAPGKYMVKILEIPAGANGNPGTKVKFPSVYSQKGVEVVTVAQDGQTVFEFDLSSKPPKSKGNHDETQIEAAEE</sequence>
<dbReference type="GO" id="GO:0004180">
    <property type="term" value="F:carboxypeptidase activity"/>
    <property type="evidence" value="ECO:0007669"/>
    <property type="project" value="UniProtKB-KW"/>
</dbReference>
<dbReference type="Gene3D" id="2.60.40.10">
    <property type="entry name" value="Immunoglobulins"/>
    <property type="match status" value="1"/>
</dbReference>
<gene>
    <name evidence="3" type="ORF">DTL42_12640</name>
</gene>
<accession>A0A368KRE1</accession>
<dbReference type="RefSeq" id="WP_114369085.1">
    <property type="nucleotide sequence ID" value="NZ_QPEX01000024.1"/>
</dbReference>
<dbReference type="InterPro" id="IPR013783">
    <property type="entry name" value="Ig-like_fold"/>
</dbReference>
<evidence type="ECO:0000256" key="2">
    <source>
        <dbReference type="SAM" id="SignalP"/>
    </source>
</evidence>
<feature type="region of interest" description="Disordered" evidence="1">
    <location>
        <begin position="128"/>
        <end position="150"/>
    </location>
</feature>
<protein>
    <submittedName>
        <fullName evidence="3">Carboxypeptidase regulatory-like domain-containing protein</fullName>
    </submittedName>
</protein>
<dbReference type="PROSITE" id="PS51257">
    <property type="entry name" value="PROKAR_LIPOPROTEIN"/>
    <property type="match status" value="1"/>
</dbReference>
<evidence type="ECO:0000313" key="4">
    <source>
        <dbReference type="Proteomes" id="UP000253562"/>
    </source>
</evidence>
<feature type="signal peptide" evidence="2">
    <location>
        <begin position="1"/>
        <end position="22"/>
    </location>
</feature>
<dbReference type="Proteomes" id="UP000253562">
    <property type="component" value="Unassembled WGS sequence"/>
</dbReference>
<evidence type="ECO:0000256" key="1">
    <source>
        <dbReference type="SAM" id="MobiDB-lite"/>
    </source>
</evidence>
<organism evidence="3 4">
    <name type="scientific">Bremerella cremea</name>
    <dbReference type="NCBI Taxonomy" id="1031537"/>
    <lineage>
        <taxon>Bacteria</taxon>
        <taxon>Pseudomonadati</taxon>
        <taxon>Planctomycetota</taxon>
        <taxon>Planctomycetia</taxon>
        <taxon>Pirellulales</taxon>
        <taxon>Pirellulaceae</taxon>
        <taxon>Bremerella</taxon>
    </lineage>
</organism>